<keyword evidence="9" id="KW-0325">Glycoprotein</keyword>
<evidence type="ECO:0000256" key="7">
    <source>
        <dbReference type="ARBA" id="ARBA00023136"/>
    </source>
</evidence>
<evidence type="ECO:0000256" key="11">
    <source>
        <dbReference type="ARBA" id="ARBA00073785"/>
    </source>
</evidence>
<dbReference type="Gene3D" id="3.40.50.2300">
    <property type="match status" value="2"/>
</dbReference>
<dbReference type="OrthoDB" id="17569at2759"/>
<dbReference type="InterPro" id="IPR002455">
    <property type="entry name" value="GPCR3_GABA-B"/>
</dbReference>
<evidence type="ECO:0000313" key="14">
    <source>
        <dbReference type="Proteomes" id="UP001152795"/>
    </source>
</evidence>
<evidence type="ECO:0000313" key="13">
    <source>
        <dbReference type="EMBL" id="CAB3995814.1"/>
    </source>
</evidence>
<evidence type="ECO:0000256" key="8">
    <source>
        <dbReference type="ARBA" id="ARBA00023170"/>
    </source>
</evidence>
<proteinExistence type="predicted"/>
<dbReference type="Pfam" id="PF01094">
    <property type="entry name" value="ANF_receptor"/>
    <property type="match status" value="1"/>
</dbReference>
<keyword evidence="14" id="KW-1185">Reference proteome</keyword>
<keyword evidence="8 13" id="KW-0675">Receptor</keyword>
<comment type="subcellular location">
    <subcellularLocation>
        <location evidence="1">Cell membrane</location>
        <topology evidence="1">Multi-pass membrane protein</topology>
    </subcellularLocation>
</comment>
<keyword evidence="3" id="KW-0812">Transmembrane</keyword>
<dbReference type="CDD" id="cd06366">
    <property type="entry name" value="PBP1_GABAb_receptor"/>
    <property type="match status" value="1"/>
</dbReference>
<feature type="domain" description="G-protein coupled receptors family 3 profile" evidence="12">
    <location>
        <begin position="536"/>
        <end position="733"/>
    </location>
</feature>
<reference evidence="13" key="1">
    <citation type="submission" date="2020-04" db="EMBL/GenBank/DDBJ databases">
        <authorList>
            <person name="Alioto T."/>
            <person name="Alioto T."/>
            <person name="Gomez Garrido J."/>
        </authorList>
    </citation>
    <scope>NUCLEOTIDE SEQUENCE</scope>
    <source>
        <strain evidence="13">A484AB</strain>
    </source>
</reference>
<evidence type="ECO:0000256" key="5">
    <source>
        <dbReference type="ARBA" id="ARBA00022989"/>
    </source>
</evidence>
<dbReference type="PROSITE" id="PS50259">
    <property type="entry name" value="G_PROTEIN_RECEP_F3_4"/>
    <property type="match status" value="1"/>
</dbReference>
<dbReference type="PANTHER" id="PTHR10519:SF74">
    <property type="entry name" value="GAMMA-AMINOBUTYRIC ACID TYPE B RECEPTOR SUBUNIT 2"/>
    <property type="match status" value="1"/>
</dbReference>
<dbReference type="InterPro" id="IPR017978">
    <property type="entry name" value="GPCR_3_C"/>
</dbReference>
<name>A0A6S7GQS2_PARCT</name>
<dbReference type="GO" id="GO:0004965">
    <property type="term" value="F:G protein-coupled GABA receptor activity"/>
    <property type="evidence" value="ECO:0007669"/>
    <property type="project" value="InterPro"/>
</dbReference>
<keyword evidence="5" id="KW-1133">Transmembrane helix</keyword>
<dbReference type="PRINTS" id="PR01176">
    <property type="entry name" value="GABABRECEPTR"/>
</dbReference>
<protein>
    <recommendedName>
        <fullName evidence="11">Gamma-aminobutyric acid type B receptor subunit 2</fullName>
    </recommendedName>
</protein>
<keyword evidence="4" id="KW-0732">Signal</keyword>
<evidence type="ECO:0000256" key="9">
    <source>
        <dbReference type="ARBA" id="ARBA00023180"/>
    </source>
</evidence>
<gene>
    <name evidence="13" type="ORF">PACLA_8A052120</name>
</gene>
<dbReference type="PANTHER" id="PTHR10519">
    <property type="entry name" value="GABA-B RECEPTOR"/>
    <property type="match status" value="1"/>
</dbReference>
<dbReference type="Pfam" id="PF00003">
    <property type="entry name" value="7tm_3"/>
    <property type="match status" value="1"/>
</dbReference>
<comment type="caution">
    <text evidence="13">The sequence shown here is derived from an EMBL/GenBank/DDBJ whole genome shotgun (WGS) entry which is preliminary data.</text>
</comment>
<dbReference type="InterPro" id="IPR001828">
    <property type="entry name" value="ANF_lig-bd_rcpt"/>
</dbReference>
<dbReference type="InterPro" id="IPR028082">
    <property type="entry name" value="Peripla_BP_I"/>
</dbReference>
<evidence type="ECO:0000256" key="1">
    <source>
        <dbReference type="ARBA" id="ARBA00004651"/>
    </source>
</evidence>
<dbReference type="GO" id="GO:0038039">
    <property type="term" value="C:G protein-coupled receptor heterodimeric complex"/>
    <property type="evidence" value="ECO:0007669"/>
    <property type="project" value="TreeGrafter"/>
</dbReference>
<evidence type="ECO:0000256" key="4">
    <source>
        <dbReference type="ARBA" id="ARBA00022729"/>
    </source>
</evidence>
<dbReference type="Proteomes" id="UP001152795">
    <property type="component" value="Unassembled WGS sequence"/>
</dbReference>
<evidence type="ECO:0000259" key="12">
    <source>
        <dbReference type="PROSITE" id="PS50259"/>
    </source>
</evidence>
<dbReference type="FunFam" id="3.40.50.2300:FF:000063">
    <property type="entry name" value="Gamma-aminobutyric acid type B receptor subunit"/>
    <property type="match status" value="1"/>
</dbReference>
<evidence type="ECO:0000256" key="2">
    <source>
        <dbReference type="ARBA" id="ARBA00022475"/>
    </source>
</evidence>
<dbReference type="EMBL" id="CACRXK020002735">
    <property type="protein sequence ID" value="CAB3995814.1"/>
    <property type="molecule type" value="Genomic_DNA"/>
</dbReference>
<dbReference type="AlphaFoldDB" id="A0A6S7GQS2"/>
<keyword evidence="10" id="KW-0807">Transducer</keyword>
<dbReference type="GO" id="GO:0007214">
    <property type="term" value="P:gamma-aminobutyric acid signaling pathway"/>
    <property type="evidence" value="ECO:0007669"/>
    <property type="project" value="TreeGrafter"/>
</dbReference>
<evidence type="ECO:0000256" key="3">
    <source>
        <dbReference type="ARBA" id="ARBA00022692"/>
    </source>
</evidence>
<accession>A0A6S7GQS2</accession>
<keyword evidence="7" id="KW-0472">Membrane</keyword>
<evidence type="ECO:0000256" key="6">
    <source>
        <dbReference type="ARBA" id="ARBA00023040"/>
    </source>
</evidence>
<feature type="non-terminal residue" evidence="13">
    <location>
        <position position="773"/>
    </location>
</feature>
<sequence length="773" mass="88020">NRKIVDVPHAINLFGEKVLLKKLKKRLRIYMQTHASLAAKSRLVIGGLAGINIEEEAWSSAGVIPAVELALERVNNHSDILKDYYLDIEWKDSRCASGFGIKGMVEHITESPPKIAFLGPGCSIAAAPVAETLPFWNVTQISFSLTSPDLSNKKKYPNIYRINPSETIHDPALLALTNFFKWERLFIIKHELRIFSSITESLHALLVEKKKSVDVIGFLNNPTSAIKSLKDKDARIVVLLMYENQARKIVCSAYQNGFYGSHIVWILRGWYSKKWWTVNDTQCTIEEIKKVITNVFYVDHVDYASDDAEVFGLTKSRFNEKYTELIRKKNSTIFKVNKYAPYGYDAVVMLARALNSTEESLRRMNKSLSDFTYARSDIAEVIKDNISNTDNIKGLTGVIKLDEQGDRIINVWLQQLQDYEVVDVALYCTENGSIELMPSKNFLWTDGRVPLDRRAKNDILLCISRPIFWWTTSASICGVFASFYFLWINIKQGSQRFFKMSTPPLNNLMIIGAIIAYIYVPLHGIKSCTMEVTVLNSILCKVDAFFISIAFSLVFGAIFMKTWRIYKIFTNVKLSKQLRFLTNKHLVVLVILLVIFDSIYLLIWNTVHPLQDRIEEVLVENHHAVNKVYFAHACTSPYYHQWFVGLVSYKGILMLFGMFLTWETRNVSFPGLNDSKYIGMCVYNIFIVTMVVLPVGMFTFKANVDAGYSITATSIIFCTTATLVLMFYTKIHLEKKTATTPTHPTMSVDKSVIGPTIARNAIGPSPTWKHCYP</sequence>
<organism evidence="13 14">
    <name type="scientific">Paramuricea clavata</name>
    <name type="common">Red gorgonian</name>
    <name type="synonym">Violescent sea-whip</name>
    <dbReference type="NCBI Taxonomy" id="317549"/>
    <lineage>
        <taxon>Eukaryota</taxon>
        <taxon>Metazoa</taxon>
        <taxon>Cnidaria</taxon>
        <taxon>Anthozoa</taxon>
        <taxon>Octocorallia</taxon>
        <taxon>Malacalcyonacea</taxon>
        <taxon>Plexauridae</taxon>
        <taxon>Paramuricea</taxon>
    </lineage>
</organism>
<dbReference type="SUPFAM" id="SSF53822">
    <property type="entry name" value="Periplasmic binding protein-like I"/>
    <property type="match status" value="1"/>
</dbReference>
<dbReference type="CDD" id="cd15047">
    <property type="entry name" value="7tmC_GABA-B-like"/>
    <property type="match status" value="1"/>
</dbReference>
<evidence type="ECO:0000256" key="10">
    <source>
        <dbReference type="ARBA" id="ARBA00023224"/>
    </source>
</evidence>
<keyword evidence="2" id="KW-1003">Cell membrane</keyword>
<dbReference type="PRINTS" id="PR01177">
    <property type="entry name" value="GABAB1RECPTR"/>
</dbReference>
<keyword evidence="6" id="KW-0297">G-protein coupled receptor</keyword>